<dbReference type="PANTHER" id="PTHR24198:SF165">
    <property type="entry name" value="ANKYRIN REPEAT-CONTAINING PROTEIN-RELATED"/>
    <property type="match status" value="1"/>
</dbReference>
<gene>
    <name evidence="4" type="ORF">PENSUB_4623</name>
</gene>
<reference evidence="4 5" key="1">
    <citation type="submission" date="2016-10" db="EMBL/GenBank/DDBJ databases">
        <title>Genome sequence of the ascomycete fungus Penicillium subrubescens.</title>
        <authorList>
            <person name="De Vries R.P."/>
            <person name="Peng M."/>
            <person name="Dilokpimol A."/>
            <person name="Hilden K."/>
            <person name="Makela M.R."/>
            <person name="Grigoriev I."/>
            <person name="Riley R."/>
            <person name="Granchi Z."/>
        </authorList>
    </citation>
    <scope>NUCLEOTIDE SEQUENCE [LARGE SCALE GENOMIC DNA]</scope>
    <source>
        <strain evidence="4 5">CBS 132785</strain>
    </source>
</reference>
<dbReference type="Gene3D" id="1.25.40.20">
    <property type="entry name" value="Ankyrin repeat-containing domain"/>
    <property type="match status" value="1"/>
</dbReference>
<dbReference type="EMBL" id="MNBE01000423">
    <property type="protein sequence ID" value="OKP09968.1"/>
    <property type="molecule type" value="Genomic_DNA"/>
</dbReference>
<dbReference type="Proteomes" id="UP000186955">
    <property type="component" value="Unassembled WGS sequence"/>
</dbReference>
<keyword evidence="5" id="KW-1185">Reference proteome</keyword>
<feature type="repeat" description="ANK" evidence="3">
    <location>
        <begin position="83"/>
        <end position="115"/>
    </location>
</feature>
<evidence type="ECO:0000256" key="1">
    <source>
        <dbReference type="ARBA" id="ARBA00022737"/>
    </source>
</evidence>
<dbReference type="SMART" id="SM00248">
    <property type="entry name" value="ANK"/>
    <property type="match status" value="2"/>
</dbReference>
<dbReference type="InterPro" id="IPR036770">
    <property type="entry name" value="Ankyrin_rpt-contain_sf"/>
</dbReference>
<protein>
    <submittedName>
        <fullName evidence="4">Uncharacterized protein</fullName>
    </submittedName>
</protein>
<dbReference type="SUPFAM" id="SSF48403">
    <property type="entry name" value="Ankyrin repeat"/>
    <property type="match status" value="1"/>
</dbReference>
<dbReference type="STRING" id="1316194.A0A1Q5UBV6"/>
<evidence type="ECO:0000256" key="2">
    <source>
        <dbReference type="ARBA" id="ARBA00023043"/>
    </source>
</evidence>
<dbReference type="AlphaFoldDB" id="A0A1Q5UBV6"/>
<evidence type="ECO:0000313" key="5">
    <source>
        <dbReference type="Proteomes" id="UP000186955"/>
    </source>
</evidence>
<keyword evidence="1" id="KW-0677">Repeat</keyword>
<dbReference type="InterPro" id="IPR002110">
    <property type="entry name" value="Ankyrin_rpt"/>
</dbReference>
<accession>A0A1Q5UBV6</accession>
<dbReference type="PROSITE" id="PS50088">
    <property type="entry name" value="ANK_REPEAT"/>
    <property type="match status" value="1"/>
</dbReference>
<dbReference type="Pfam" id="PF12796">
    <property type="entry name" value="Ank_2"/>
    <property type="match status" value="1"/>
</dbReference>
<evidence type="ECO:0000313" key="4">
    <source>
        <dbReference type="EMBL" id="OKP09968.1"/>
    </source>
</evidence>
<dbReference type="PROSITE" id="PS50297">
    <property type="entry name" value="ANK_REP_REGION"/>
    <property type="match status" value="1"/>
</dbReference>
<dbReference type="PANTHER" id="PTHR24198">
    <property type="entry name" value="ANKYRIN REPEAT AND PROTEIN KINASE DOMAIN-CONTAINING PROTEIN"/>
    <property type="match status" value="1"/>
</dbReference>
<comment type="caution">
    <text evidence="4">The sequence shown here is derived from an EMBL/GenBank/DDBJ whole genome shotgun (WGS) entry which is preliminary data.</text>
</comment>
<organism evidence="4 5">
    <name type="scientific">Penicillium subrubescens</name>
    <dbReference type="NCBI Taxonomy" id="1316194"/>
    <lineage>
        <taxon>Eukaryota</taxon>
        <taxon>Fungi</taxon>
        <taxon>Dikarya</taxon>
        <taxon>Ascomycota</taxon>
        <taxon>Pezizomycotina</taxon>
        <taxon>Eurotiomycetes</taxon>
        <taxon>Eurotiomycetidae</taxon>
        <taxon>Eurotiales</taxon>
        <taxon>Aspergillaceae</taxon>
        <taxon>Penicillium</taxon>
    </lineage>
</organism>
<evidence type="ECO:0000256" key="3">
    <source>
        <dbReference type="PROSITE-ProRule" id="PRU00023"/>
    </source>
</evidence>
<name>A0A1Q5UBV6_9EURO</name>
<keyword evidence="2 3" id="KW-0040">ANK repeat</keyword>
<sequence>MAAYNTVIDGEFRRLKQMRDNQVSEEIMDFLEKAHWDLKFRGISNPSGPFNRSLIHYAAMGDCKELLLQLLVIRTPINPRDGDKRTPLSWATQYGSYVTARILVENGADINALDNMYLTPLSRLLQQDKAETNHYQALKLYLEKNGATRKGRKRAWIMRRIGLL</sequence>
<proteinExistence type="predicted"/>